<dbReference type="AlphaFoldDB" id="A0A3P7M5E3"/>
<name>A0A3P7M5E3_DIBLA</name>
<evidence type="ECO:0000313" key="3">
    <source>
        <dbReference type="Proteomes" id="UP000281553"/>
    </source>
</evidence>
<gene>
    <name evidence="2" type="ORF">DILT_LOCUS9222</name>
</gene>
<organism evidence="2 3">
    <name type="scientific">Dibothriocephalus latus</name>
    <name type="common">Fish tapeworm</name>
    <name type="synonym">Diphyllobothrium latum</name>
    <dbReference type="NCBI Taxonomy" id="60516"/>
    <lineage>
        <taxon>Eukaryota</taxon>
        <taxon>Metazoa</taxon>
        <taxon>Spiralia</taxon>
        <taxon>Lophotrochozoa</taxon>
        <taxon>Platyhelminthes</taxon>
        <taxon>Cestoda</taxon>
        <taxon>Eucestoda</taxon>
        <taxon>Diphyllobothriidea</taxon>
        <taxon>Diphyllobothriidae</taxon>
        <taxon>Dibothriocephalus</taxon>
    </lineage>
</organism>
<feature type="region of interest" description="Disordered" evidence="1">
    <location>
        <begin position="18"/>
        <end position="43"/>
    </location>
</feature>
<sequence>MKNRKNWCSYLRNQWNRHRQGENDEPQVPKHTGERCQQPGPSNLSPMSTHVPCTYQLGRLSPYAVHSPSDDICSYGVKNLNSLSYVQYFVEDHLHHGSSTTRCLAADTHQLLILTVFNLNHHQHHTPNFCHPLQRITSCQDFNNHI</sequence>
<evidence type="ECO:0000256" key="1">
    <source>
        <dbReference type="SAM" id="MobiDB-lite"/>
    </source>
</evidence>
<accession>A0A3P7M5E3</accession>
<keyword evidence="3" id="KW-1185">Reference proteome</keyword>
<protein>
    <submittedName>
        <fullName evidence="2">Uncharacterized protein</fullName>
    </submittedName>
</protein>
<dbReference type="Proteomes" id="UP000281553">
    <property type="component" value="Unassembled WGS sequence"/>
</dbReference>
<proteinExistence type="predicted"/>
<evidence type="ECO:0000313" key="2">
    <source>
        <dbReference type="EMBL" id="VDN13391.1"/>
    </source>
</evidence>
<dbReference type="EMBL" id="UYRU01056266">
    <property type="protein sequence ID" value="VDN13391.1"/>
    <property type="molecule type" value="Genomic_DNA"/>
</dbReference>
<feature type="compositionally biased region" description="Basic and acidic residues" evidence="1">
    <location>
        <begin position="19"/>
        <end position="34"/>
    </location>
</feature>
<reference evidence="2 3" key="1">
    <citation type="submission" date="2018-11" db="EMBL/GenBank/DDBJ databases">
        <authorList>
            <consortium name="Pathogen Informatics"/>
        </authorList>
    </citation>
    <scope>NUCLEOTIDE SEQUENCE [LARGE SCALE GENOMIC DNA]</scope>
</reference>